<evidence type="ECO:0000256" key="8">
    <source>
        <dbReference type="ARBA" id="ARBA00023136"/>
    </source>
</evidence>
<evidence type="ECO:0000256" key="3">
    <source>
        <dbReference type="ARBA" id="ARBA00022448"/>
    </source>
</evidence>
<keyword evidence="3" id="KW-0813">Transport</keyword>
<keyword evidence="8 9" id="KW-0472">Membrane</keyword>
<dbReference type="PROSITE" id="PS50850">
    <property type="entry name" value="MFS"/>
    <property type="match status" value="1"/>
</dbReference>
<feature type="transmembrane region" description="Helical" evidence="9">
    <location>
        <begin position="375"/>
        <end position="396"/>
    </location>
</feature>
<dbReference type="GO" id="GO:0005886">
    <property type="term" value="C:plasma membrane"/>
    <property type="evidence" value="ECO:0007669"/>
    <property type="project" value="UniProtKB-SubCell"/>
</dbReference>
<feature type="transmembrane region" description="Helical" evidence="9">
    <location>
        <begin position="279"/>
        <end position="300"/>
    </location>
</feature>
<comment type="similarity">
    <text evidence="2">Belongs to the major facilitator superfamily. Metabolite:H+ Symporter (MHS) family (TC 2.A.1.6) family.</text>
</comment>
<dbReference type="Pfam" id="PF07690">
    <property type="entry name" value="MFS_1"/>
    <property type="match status" value="1"/>
</dbReference>
<keyword evidence="7 9" id="KW-1133">Transmembrane helix</keyword>
<keyword evidence="4" id="KW-1003">Cell membrane</keyword>
<evidence type="ECO:0000259" key="10">
    <source>
        <dbReference type="PROSITE" id="PS50850"/>
    </source>
</evidence>
<feature type="transmembrane region" description="Helical" evidence="9">
    <location>
        <begin position="97"/>
        <end position="115"/>
    </location>
</feature>
<keyword evidence="6" id="KW-0769">Symport</keyword>
<dbReference type="OrthoDB" id="6766492at2"/>
<evidence type="ECO:0000256" key="7">
    <source>
        <dbReference type="ARBA" id="ARBA00022989"/>
    </source>
</evidence>
<evidence type="ECO:0000256" key="1">
    <source>
        <dbReference type="ARBA" id="ARBA00004651"/>
    </source>
</evidence>
<evidence type="ECO:0000313" key="11">
    <source>
        <dbReference type="EMBL" id="SEK96639.1"/>
    </source>
</evidence>
<feature type="transmembrane region" description="Helical" evidence="9">
    <location>
        <begin position="61"/>
        <end position="85"/>
    </location>
</feature>
<dbReference type="Gene3D" id="1.20.1250.20">
    <property type="entry name" value="MFS general substrate transporter like domains"/>
    <property type="match status" value="2"/>
</dbReference>
<keyword evidence="12" id="KW-1185">Reference proteome</keyword>
<feature type="transmembrane region" description="Helical" evidence="9">
    <location>
        <begin position="337"/>
        <end position="363"/>
    </location>
</feature>
<dbReference type="Proteomes" id="UP000199120">
    <property type="component" value="Unassembled WGS sequence"/>
</dbReference>
<keyword evidence="5 9" id="KW-0812">Transmembrane</keyword>
<reference evidence="12" key="1">
    <citation type="submission" date="2016-10" db="EMBL/GenBank/DDBJ databases">
        <authorList>
            <person name="Varghese N."/>
            <person name="Submissions S."/>
        </authorList>
    </citation>
    <scope>NUCLEOTIDE SEQUENCE [LARGE SCALE GENOMIC DNA]</scope>
    <source>
        <strain evidence="12">LMG 26416</strain>
    </source>
</reference>
<organism evidence="11 12">
    <name type="scientific">Paraburkholderia caballeronis</name>
    <dbReference type="NCBI Taxonomy" id="416943"/>
    <lineage>
        <taxon>Bacteria</taxon>
        <taxon>Pseudomonadati</taxon>
        <taxon>Pseudomonadota</taxon>
        <taxon>Betaproteobacteria</taxon>
        <taxon>Burkholderiales</taxon>
        <taxon>Burkholderiaceae</taxon>
        <taxon>Paraburkholderia</taxon>
    </lineage>
</organism>
<feature type="transmembrane region" description="Helical" evidence="9">
    <location>
        <begin position="197"/>
        <end position="216"/>
    </location>
</feature>
<sequence>MANLHNPAIGSSVPARGGHASRFMLIAATSLGNGLEMFDFTIYSFFAVIIGKQFFPSHSPFGSLLMAVATFGIGFVVRPIGGVVIGNYADRAGRKAAMTLTIVVMAAGTALIGLAPPYASIGVLAPVLVVAGRLLQGFSAGGEIGASTTLLMESGVATTRGFLVSWQVASQGAAALAGALSGFALAHLLTPAALESWGWRVPFLCGLLIGPVGLYIRRSLHETHTDEARETSAFSEALRSHRRELLTGILMIVGSTATMYIAVFYMPTYLIKVLHMPSATAFLSGCVSGATLFVVAPLSGLLADRLKRRKPVVFGATLTGGLLVFPAFWLLNHTANLGVALAIVALLVSCLAIIAGPGFLLILEAFPKRVRATGLSVVYSVGVSIFGGFAQFIVTWLISATGNPMSPAWYMVACSAISLCALLALREQRAASPATLHPGQ</sequence>
<feature type="transmembrane region" description="Helical" evidence="9">
    <location>
        <begin position="312"/>
        <end position="331"/>
    </location>
</feature>
<dbReference type="PROSITE" id="PS00217">
    <property type="entry name" value="SUGAR_TRANSPORT_2"/>
    <property type="match status" value="1"/>
</dbReference>
<name>A0A1H7LCM2_9BURK</name>
<feature type="transmembrane region" description="Helical" evidence="9">
    <location>
        <begin position="37"/>
        <end position="55"/>
    </location>
</feature>
<protein>
    <submittedName>
        <fullName evidence="11">MFS transporter, MHS family, proline/betaine transporter</fullName>
    </submittedName>
</protein>
<evidence type="ECO:0000256" key="6">
    <source>
        <dbReference type="ARBA" id="ARBA00022847"/>
    </source>
</evidence>
<dbReference type="InterPro" id="IPR005829">
    <property type="entry name" value="Sugar_transporter_CS"/>
</dbReference>
<dbReference type="InterPro" id="IPR020846">
    <property type="entry name" value="MFS_dom"/>
</dbReference>
<evidence type="ECO:0000256" key="2">
    <source>
        <dbReference type="ARBA" id="ARBA00008240"/>
    </source>
</evidence>
<evidence type="ECO:0000256" key="4">
    <source>
        <dbReference type="ARBA" id="ARBA00022475"/>
    </source>
</evidence>
<evidence type="ECO:0000313" key="12">
    <source>
        <dbReference type="Proteomes" id="UP000199120"/>
    </source>
</evidence>
<dbReference type="InterPro" id="IPR036259">
    <property type="entry name" value="MFS_trans_sf"/>
</dbReference>
<dbReference type="PANTHER" id="PTHR43528:SF3">
    <property type="entry name" value="CITRATE-PROTON SYMPORTER"/>
    <property type="match status" value="1"/>
</dbReference>
<comment type="subcellular location">
    <subcellularLocation>
        <location evidence="1">Cell membrane</location>
        <topology evidence="1">Multi-pass membrane protein</topology>
    </subcellularLocation>
</comment>
<dbReference type="RefSeq" id="WP_090547859.1">
    <property type="nucleotide sequence ID" value="NZ_FNSR01000002.1"/>
</dbReference>
<evidence type="ECO:0000256" key="5">
    <source>
        <dbReference type="ARBA" id="ARBA00022692"/>
    </source>
</evidence>
<feature type="domain" description="Major facilitator superfamily (MFS) profile" evidence="10">
    <location>
        <begin position="25"/>
        <end position="430"/>
    </location>
</feature>
<feature type="transmembrane region" description="Helical" evidence="9">
    <location>
        <begin position="245"/>
        <end position="267"/>
    </location>
</feature>
<dbReference type="GO" id="GO:0015293">
    <property type="term" value="F:symporter activity"/>
    <property type="evidence" value="ECO:0007669"/>
    <property type="project" value="UniProtKB-KW"/>
</dbReference>
<dbReference type="EMBL" id="FOAJ01000004">
    <property type="protein sequence ID" value="SEK96639.1"/>
    <property type="molecule type" value="Genomic_DNA"/>
</dbReference>
<feature type="transmembrane region" description="Helical" evidence="9">
    <location>
        <begin position="408"/>
        <end position="425"/>
    </location>
</feature>
<dbReference type="PANTHER" id="PTHR43528">
    <property type="entry name" value="ALPHA-KETOGLUTARATE PERMEASE"/>
    <property type="match status" value="1"/>
</dbReference>
<accession>A0A1H7LCM2</accession>
<dbReference type="PROSITE" id="PS00216">
    <property type="entry name" value="SUGAR_TRANSPORT_1"/>
    <property type="match status" value="1"/>
</dbReference>
<proteinExistence type="inferred from homology"/>
<dbReference type="InterPro" id="IPR051084">
    <property type="entry name" value="H+-coupled_symporters"/>
</dbReference>
<dbReference type="FunFam" id="1.20.1250.20:FF:000001">
    <property type="entry name" value="Dicarboxylate MFS transporter"/>
    <property type="match status" value="1"/>
</dbReference>
<dbReference type="STRING" id="416943.SAMN05445871_3881"/>
<gene>
    <name evidence="11" type="ORF">SAMN05192542_104295</name>
</gene>
<dbReference type="InterPro" id="IPR011701">
    <property type="entry name" value="MFS"/>
</dbReference>
<evidence type="ECO:0000256" key="9">
    <source>
        <dbReference type="SAM" id="Phobius"/>
    </source>
</evidence>
<dbReference type="AlphaFoldDB" id="A0A1H7LCM2"/>
<dbReference type="SUPFAM" id="SSF103473">
    <property type="entry name" value="MFS general substrate transporter"/>
    <property type="match status" value="1"/>
</dbReference>